<dbReference type="InterPro" id="IPR042099">
    <property type="entry name" value="ANL_N_sf"/>
</dbReference>
<dbReference type="EMBL" id="ADVR01000075">
    <property type="protein sequence ID" value="EFO80294.1"/>
    <property type="molecule type" value="Genomic_DNA"/>
</dbReference>
<dbReference type="InterPro" id="IPR020845">
    <property type="entry name" value="AMP-binding_CS"/>
</dbReference>
<comment type="similarity">
    <text evidence="1">Belongs to the ATP-dependent AMP-binding enzyme family.</text>
</comment>
<evidence type="ECO:0000256" key="4">
    <source>
        <dbReference type="ARBA" id="ARBA00023098"/>
    </source>
</evidence>
<accession>E1IEU7</accession>
<dbReference type="PANTHER" id="PTHR43859">
    <property type="entry name" value="ACYL-ACTIVATING ENZYME"/>
    <property type="match status" value="1"/>
</dbReference>
<proteinExistence type="inferred from homology"/>
<evidence type="ECO:0000256" key="1">
    <source>
        <dbReference type="ARBA" id="ARBA00006432"/>
    </source>
</evidence>
<dbReference type="Pfam" id="PF13193">
    <property type="entry name" value="AMP-binding_C"/>
    <property type="match status" value="1"/>
</dbReference>
<organism evidence="7 8">
    <name type="scientific">Oscillochloris trichoides DG-6</name>
    <dbReference type="NCBI Taxonomy" id="765420"/>
    <lineage>
        <taxon>Bacteria</taxon>
        <taxon>Bacillati</taxon>
        <taxon>Chloroflexota</taxon>
        <taxon>Chloroflexia</taxon>
        <taxon>Chloroflexales</taxon>
        <taxon>Chloroflexineae</taxon>
        <taxon>Oscillochloridaceae</taxon>
        <taxon>Oscillochloris</taxon>
    </lineage>
</organism>
<dbReference type="FunFam" id="3.30.300.30:FF:000008">
    <property type="entry name" value="2,3-dihydroxybenzoate-AMP ligase"/>
    <property type="match status" value="1"/>
</dbReference>
<dbReference type="eggNOG" id="COG0318">
    <property type="taxonomic scope" value="Bacteria"/>
</dbReference>
<name>E1IEU7_9CHLR</name>
<protein>
    <submittedName>
        <fullName evidence="7">Acyl-CoA synthetase (AMP-forming)/AMP-acid ligase II</fullName>
    </submittedName>
</protein>
<dbReference type="Gene3D" id="3.40.50.12780">
    <property type="entry name" value="N-terminal domain of ligase-like"/>
    <property type="match status" value="1"/>
</dbReference>
<sequence length="593" mass="66051">MVHNLWGYAPNPNVWCFLAAKPPKNTKQRSSEAAQPTPPEWRSEKIRAAADIVENFMRSTMMSFPLTLNHLLERAGTLFPKSEIVTRMPDKSLHRYTYADFYRRSRALAEALQKAGLQPGDRVATLSWNTSAHLEAYFGVPVAGGVLHTLNLRLHPSDIIYIINHAEDRFLIVDDVLLKLYEAIKDHIKVEKVLVVPLSGQPVPDGLTSYEDFLATAEGKFQYLDLDENTPLGMCYTSGTTGKPKGVVYSHRSTILHSLCSALPDALNLNQHDALTPVVPMFHVNAWGLPFTGVMVGCKIAMPGPFLDPVSLLDLYESEQVTKTAGVPTIWMGVLQALQKEPQRWNLQPMEMVVGGAAAPEAMIRAFDQHNLKVVHAWGMTELSPLGTVSRPKLQEATSADADTLYALRATQGVSMPLVEVRAAHEGGAAPWDGKTMGELEVRGPWVAESYFKLESEKDRWSRDGWFRTGDVVTIDPDGYVKITDRTKDLIKSGGEWISSLDLENILMGHPAVREAAVIAVAHPRWDERPLAAIVLKEGASVTPEELHAFLEPKVAKFWIPDAFVFVTEIPRTSTGKFLKTQLRDKFKDWSWE</sequence>
<evidence type="ECO:0000259" key="5">
    <source>
        <dbReference type="Pfam" id="PF00501"/>
    </source>
</evidence>
<keyword evidence="8" id="KW-1185">Reference proteome</keyword>
<dbReference type="GO" id="GO:0006631">
    <property type="term" value="P:fatty acid metabolic process"/>
    <property type="evidence" value="ECO:0007669"/>
    <property type="project" value="UniProtKB-KW"/>
</dbReference>
<dbReference type="InterPro" id="IPR025110">
    <property type="entry name" value="AMP-bd_C"/>
</dbReference>
<dbReference type="GO" id="GO:0016874">
    <property type="term" value="F:ligase activity"/>
    <property type="evidence" value="ECO:0007669"/>
    <property type="project" value="UniProtKB-KW"/>
</dbReference>
<evidence type="ECO:0000259" key="6">
    <source>
        <dbReference type="Pfam" id="PF13193"/>
    </source>
</evidence>
<evidence type="ECO:0000256" key="3">
    <source>
        <dbReference type="ARBA" id="ARBA00022832"/>
    </source>
</evidence>
<dbReference type="STRING" id="765420.OSCT_1848"/>
<comment type="caution">
    <text evidence="7">The sequence shown here is derived from an EMBL/GenBank/DDBJ whole genome shotgun (WGS) entry which is preliminary data.</text>
</comment>
<dbReference type="CDD" id="cd12119">
    <property type="entry name" value="ttLC_FACS_AlkK_like"/>
    <property type="match status" value="1"/>
</dbReference>
<dbReference type="Gene3D" id="3.30.300.30">
    <property type="match status" value="1"/>
</dbReference>
<feature type="domain" description="AMP-binding enzyme C-terminal" evidence="6">
    <location>
        <begin position="503"/>
        <end position="577"/>
    </location>
</feature>
<keyword evidence="3" id="KW-0276">Fatty acid metabolism</keyword>
<dbReference type="AlphaFoldDB" id="E1IEU7"/>
<dbReference type="PROSITE" id="PS00455">
    <property type="entry name" value="AMP_BINDING"/>
    <property type="match status" value="1"/>
</dbReference>
<dbReference type="Pfam" id="PF00501">
    <property type="entry name" value="AMP-binding"/>
    <property type="match status" value="1"/>
</dbReference>
<dbReference type="InterPro" id="IPR045851">
    <property type="entry name" value="AMP-bd_C_sf"/>
</dbReference>
<reference evidence="7 8" key="1">
    <citation type="journal article" date="2011" name="J. Bacteriol.">
        <title>Draft genome sequence of the anoxygenic filamentous phototrophic bacterium Oscillochloris trichoides subsp. DG-6.</title>
        <authorList>
            <person name="Kuznetsov B.B."/>
            <person name="Ivanovsky R.N."/>
            <person name="Keppen O.I."/>
            <person name="Sukhacheva M.V."/>
            <person name="Bumazhkin B.K."/>
            <person name="Patutina E.O."/>
            <person name="Beletsky A.V."/>
            <person name="Mardanov A.V."/>
            <person name="Baslerov R.V."/>
            <person name="Panteleeva A.N."/>
            <person name="Kolganova T.V."/>
            <person name="Ravin N.V."/>
            <person name="Skryabin K.G."/>
        </authorList>
    </citation>
    <scope>NUCLEOTIDE SEQUENCE [LARGE SCALE GENOMIC DNA]</scope>
    <source>
        <strain evidence="7 8">DG-6</strain>
    </source>
</reference>
<evidence type="ECO:0000256" key="2">
    <source>
        <dbReference type="ARBA" id="ARBA00022598"/>
    </source>
</evidence>
<evidence type="ECO:0000313" key="7">
    <source>
        <dbReference type="EMBL" id="EFO80294.1"/>
    </source>
</evidence>
<gene>
    <name evidence="7" type="ORF">OSCT_1848</name>
</gene>
<dbReference type="InterPro" id="IPR000873">
    <property type="entry name" value="AMP-dep_synth/lig_dom"/>
</dbReference>
<dbReference type="NCBIfam" id="NF004837">
    <property type="entry name" value="PRK06187.1"/>
    <property type="match status" value="1"/>
</dbReference>
<keyword evidence="4" id="KW-0443">Lipid metabolism</keyword>
<dbReference type="PANTHER" id="PTHR43859:SF4">
    <property type="entry name" value="BUTANOATE--COA LIGASE AAE1-RELATED"/>
    <property type="match status" value="1"/>
</dbReference>
<keyword evidence="2 7" id="KW-0436">Ligase</keyword>
<dbReference type="SUPFAM" id="SSF56801">
    <property type="entry name" value="Acetyl-CoA synthetase-like"/>
    <property type="match status" value="1"/>
</dbReference>
<dbReference type="HOGENOM" id="CLU_000022_59_5_0"/>
<dbReference type="Proteomes" id="UP000054010">
    <property type="component" value="Unassembled WGS sequence"/>
</dbReference>
<evidence type="ECO:0000313" key="8">
    <source>
        <dbReference type="Proteomes" id="UP000054010"/>
    </source>
</evidence>
<feature type="domain" description="AMP-dependent synthetase/ligase" evidence="5">
    <location>
        <begin position="79"/>
        <end position="452"/>
    </location>
</feature>